<reference evidence="2 3" key="1">
    <citation type="journal article" date="2011" name="Genome Res.">
        <title>Chromosome and gene copy number variation allow major structural change between species and strains of Leishmania.</title>
        <authorList>
            <person name="Rogers M.B."/>
            <person name="Hilley J.D."/>
            <person name="Dickens N.J."/>
            <person name="Wilkes J."/>
            <person name="Bates P.A."/>
            <person name="Depledge D.P."/>
            <person name="Harris D."/>
            <person name="Her Y."/>
            <person name="Herzyk P."/>
            <person name="Imamura H."/>
            <person name="Otto T.D."/>
            <person name="Sanders M."/>
            <person name="Seeger K."/>
            <person name="Dujardin J.C."/>
            <person name="Berriman M."/>
            <person name="Smith D.F."/>
            <person name="Hertz-Fowler C."/>
            <person name="Mottram J.C."/>
        </authorList>
    </citation>
    <scope>NUCLEOTIDE SEQUENCE [LARGE SCALE GENOMIC DNA]</scope>
    <source>
        <strain evidence="2 3">MHOM/GT/2001/U1103</strain>
    </source>
</reference>
<evidence type="ECO:0000313" key="2">
    <source>
        <dbReference type="EMBL" id="CBZ24796.1"/>
    </source>
</evidence>
<name>E9APD2_LEIMU</name>
<sequence>MRRFWVPFLTTELRDKWYIDAVMLSILGRDRWQSWGQPKEATCVALSREEVMQLNQKRRECYGRLRECLTELSGALMEKGDHRGTKGNRETLLADSYCHEVAVAGVSAVESDGISCNRKDGRSLSRASNAKPHQLCVPGTTTTTTQRHEPLSVLLTRLQTTASTSFDCFHLIAARVPVAIVSSLSSQYFSSSTPVVYEQVAYQETKVGDLDALSFFVSIESRRQLLNGRVPAGMNRNATADVNGHINVDPGDFAPFTREDQADAIQTAQQLYSAVRHAGLVVTTACSSMVLTVLVHLADVLRERQVFRDNKARAAQLGVTLEQLIGRKTASVHTYSDTAVEKLEKLKRDVVTGEMSLMVLTKELVARFLSENRAKMEKLRDCNPDLFAYLEMAATPEEKNDFDVTRLLSGIALKLMFLTGGGQRSIVADDRRVQADVNRMTDDVALSAMLEVPILNLICWIGCMMGVPITSSHGLLPPQHHGKPLTFMEMDECCGAMRVLFQAVGALPCGNACPQTIREWFPLFPFYAVNSEGKRVLVYLYTAQVTAIQRVPLKLQKDMTLPSFTAALKRVTGRGLADICNYFFEPNFTVGHSPCNSDSSSDTASVDATQRSASAGEPLLPSMSGSSASWSKSTAFMHRTSPSLSPLPTTADGKSCRDERRSSSASSDASSSCSTLMEENLNIDVYTYTNPQMQLYLRCSDEATMRPHRVTELTPSVHTTFYCSTRDIEADRPDIAPALRHAVPKLLPSQGLLMLRWTSGEPLVTFCAGDLVCVMAERVATSVAGGGDATRMSSSSQQQQQQSRTSRAHDFTGAISRVSEGNGTSEALIGGKEGATGAADNNSGNAAAARARTHLAIVDGPEKHSSDTVSSLHSHVGAHNTALEDDSMIMSSSSCAVAETARAYQGVMHDVLGLHEKVSRRIGVQWRVLEVLPCSPLARQSWRMSRANSLSAVAAAAEKQDESDRHNAYYREVVLHVTAPDMPFAVPLRILTIGHERASVSAFTFVNPNDDTVCWSNQNLIASVLNGDGNQDGGKSSHPGPNGLLCDTEEALHSIYYSIGVLLGNAITNGVHFTAPIAPLAFLLMKRAVMSGDYSSKNLMWLEPADGNLLSPTLLLNSAYEILNMTDHQYVAFLHMRSLDNPDSHIFPVTHSLADEIREDKASLLQQQSRDTPNASIPLDHPLSTPRTPTSVLGYLTSIQAYNRTGSAFHRSSSDMSNYSGDSGSCVHSFLRGAHVPVQDAIQEYRDQQQIKGKKSRAPPLVLNSHSNDQLHARLPSRREYISLYLANDLAWSPVRRDGHGAKNKELWVNMARGFMASSLAKSPLMTHCCSRVIREVLCVPRKVN</sequence>
<feature type="compositionally biased region" description="Low complexity" evidence="1">
    <location>
        <begin position="793"/>
        <end position="803"/>
    </location>
</feature>
<evidence type="ECO:0000256" key="1">
    <source>
        <dbReference type="SAM" id="MobiDB-lite"/>
    </source>
</evidence>
<organism evidence="2 3">
    <name type="scientific">Leishmania mexicana (strain MHOM/GT/2001/U1103)</name>
    <dbReference type="NCBI Taxonomy" id="929439"/>
    <lineage>
        <taxon>Eukaryota</taxon>
        <taxon>Discoba</taxon>
        <taxon>Euglenozoa</taxon>
        <taxon>Kinetoplastea</taxon>
        <taxon>Metakinetoplastina</taxon>
        <taxon>Trypanosomatida</taxon>
        <taxon>Trypanosomatidae</taxon>
        <taxon>Leishmaniinae</taxon>
        <taxon>Leishmania</taxon>
    </lineage>
</organism>
<feature type="region of interest" description="Disordered" evidence="1">
    <location>
        <begin position="1166"/>
        <end position="1186"/>
    </location>
</feature>
<accession>E9APD2</accession>
<feature type="compositionally biased region" description="Polar residues" evidence="1">
    <location>
        <begin position="1166"/>
        <end position="1175"/>
    </location>
</feature>
<feature type="region of interest" description="Disordered" evidence="1">
    <location>
        <begin position="123"/>
        <end position="143"/>
    </location>
</feature>
<protein>
    <submittedName>
        <fullName evidence="2">Uncharacterized protein</fullName>
    </submittedName>
</protein>
<dbReference type="GeneID" id="13455100"/>
<dbReference type="OrthoDB" id="272602at2759"/>
<dbReference type="EMBL" id="FR799566">
    <property type="protein sequence ID" value="CBZ24796.1"/>
    <property type="molecule type" value="Genomic_DNA"/>
</dbReference>
<feature type="region of interest" description="Disordered" evidence="1">
    <location>
        <begin position="595"/>
        <end position="626"/>
    </location>
</feature>
<dbReference type="Proteomes" id="UP000007259">
    <property type="component" value="Chromosome 13"/>
</dbReference>
<keyword evidence="3" id="KW-1185">Reference proteome</keyword>
<dbReference type="RefSeq" id="XP_003873309.1">
    <property type="nucleotide sequence ID" value="XM_003873260.1"/>
</dbReference>
<dbReference type="PhylomeDB" id="E9APD2"/>
<gene>
    <name evidence="2" type="ORF">LMXM_13_1080</name>
</gene>
<feature type="compositionally biased region" description="Low complexity" evidence="1">
    <location>
        <begin position="597"/>
        <end position="609"/>
    </location>
</feature>
<evidence type="ECO:0000313" key="3">
    <source>
        <dbReference type="Proteomes" id="UP000007259"/>
    </source>
</evidence>
<proteinExistence type="predicted"/>
<dbReference type="KEGG" id="lmi:LMXM_13_1080"/>
<feature type="region of interest" description="Disordered" evidence="1">
    <location>
        <begin position="638"/>
        <end position="671"/>
    </location>
</feature>
<dbReference type="OMA" id="MWLEPAD"/>
<dbReference type="VEuPathDB" id="TriTrypDB:LmxM.13.1080"/>
<feature type="region of interest" description="Disordered" evidence="1">
    <location>
        <begin position="785"/>
        <end position="810"/>
    </location>
</feature>